<dbReference type="SMART" id="SM00448">
    <property type="entry name" value="REC"/>
    <property type="match status" value="1"/>
</dbReference>
<dbReference type="PANTHER" id="PTHR42713">
    <property type="entry name" value="HISTIDINE KINASE-RELATED"/>
    <property type="match status" value="1"/>
</dbReference>
<dbReference type="RefSeq" id="WP_160295787.1">
    <property type="nucleotide sequence ID" value="NZ_JTGN01000003.1"/>
</dbReference>
<keyword evidence="4 10" id="KW-0597">Phosphoprotein</keyword>
<dbReference type="STRING" id="180332.GCA_000797495_01596"/>
<feature type="domain" description="HTH araC/xylS-type" evidence="11">
    <location>
        <begin position="399"/>
        <end position="497"/>
    </location>
</feature>
<dbReference type="Proteomes" id="UP000306509">
    <property type="component" value="Unassembled WGS sequence"/>
</dbReference>
<protein>
    <recommendedName>
        <fullName evidence="2">Stage 0 sporulation protein A homolog</fullName>
    </recommendedName>
</protein>
<evidence type="ECO:0000313" key="14">
    <source>
        <dbReference type="Proteomes" id="UP000306509"/>
    </source>
</evidence>
<dbReference type="Pfam" id="PF12833">
    <property type="entry name" value="HTH_18"/>
    <property type="match status" value="1"/>
</dbReference>
<dbReference type="Gene3D" id="3.40.50.2300">
    <property type="match status" value="1"/>
</dbReference>
<dbReference type="AlphaFoldDB" id="A0A4U8Q699"/>
<dbReference type="EMBL" id="QGQD01000068">
    <property type="protein sequence ID" value="TLC99592.1"/>
    <property type="molecule type" value="Genomic_DNA"/>
</dbReference>
<evidence type="ECO:0000256" key="9">
    <source>
        <dbReference type="ARBA" id="ARBA00024867"/>
    </source>
</evidence>
<dbReference type="GO" id="GO:0005737">
    <property type="term" value="C:cytoplasm"/>
    <property type="evidence" value="ECO:0007669"/>
    <property type="project" value="UniProtKB-SubCell"/>
</dbReference>
<dbReference type="GO" id="GO:0000160">
    <property type="term" value="P:phosphorelay signal transduction system"/>
    <property type="evidence" value="ECO:0007669"/>
    <property type="project" value="UniProtKB-KW"/>
</dbReference>
<dbReference type="InterPro" id="IPR018060">
    <property type="entry name" value="HTH_AraC"/>
</dbReference>
<evidence type="ECO:0000259" key="12">
    <source>
        <dbReference type="PROSITE" id="PS50110"/>
    </source>
</evidence>
<dbReference type="Gene3D" id="1.10.10.60">
    <property type="entry name" value="Homeodomain-like"/>
    <property type="match status" value="2"/>
</dbReference>
<organism evidence="13 14">
    <name type="scientific">Robinsoniella peoriensis</name>
    <dbReference type="NCBI Taxonomy" id="180332"/>
    <lineage>
        <taxon>Bacteria</taxon>
        <taxon>Bacillati</taxon>
        <taxon>Bacillota</taxon>
        <taxon>Clostridia</taxon>
        <taxon>Lachnospirales</taxon>
        <taxon>Lachnospiraceae</taxon>
        <taxon>Robinsoniella</taxon>
    </lineage>
</organism>
<sequence length="513" mass="59684">MMTKILIVDDEDFIRKGMIYTIPWEDNGFTVFEAANGQEAFEVSLQQRPDIVLADIQMPVMNGLELAEKLHSVLPNTKIIILTAFGSEENLLKAINFKVSAFLIKSACSEKILETVIRIRDETAAYNDQTEKLNHIQQIYTENQPLLKSSLLLRFIRKQISYPHFCRKYADLGGDTDMPSLSVGLMKVNFDDENYILGQLLFYFADFNPICFFDDQKNVILILNTAKKELTPQMFEQILPSIQPILFGNFITIMNSITSFTFLPMAYEILNQTLDNCFWSKSAYRIIEPTREIAINDPNIPYNHESQIIRSIINRDQHQFMASLSSYYHYMEQNMVLRSVFLESVMHILVVISSIQNTDLEFDKMKEFIWALETPQEIIEQLRTLAFPEPSRNCTRAVSDAISYMKEHFTEDLHLEDVANAVFLSPGYLCRIFKRETTHSFTEYLHILRIEKAKELIEKTDYKYYEIAEKVGYKNYKYFSAYFNKIAGCSAKNYYMEHIKKSGDNSYSDHSPQ</sequence>
<dbReference type="PROSITE" id="PS50110">
    <property type="entry name" value="RESPONSE_REGULATORY"/>
    <property type="match status" value="1"/>
</dbReference>
<evidence type="ECO:0000256" key="6">
    <source>
        <dbReference type="ARBA" id="ARBA00023015"/>
    </source>
</evidence>
<proteinExistence type="predicted"/>
<feature type="modified residue" description="4-aspartylphosphate" evidence="10">
    <location>
        <position position="55"/>
    </location>
</feature>
<dbReference type="GO" id="GO:0043565">
    <property type="term" value="F:sequence-specific DNA binding"/>
    <property type="evidence" value="ECO:0007669"/>
    <property type="project" value="InterPro"/>
</dbReference>
<dbReference type="SUPFAM" id="SSF46689">
    <property type="entry name" value="Homeodomain-like"/>
    <property type="match status" value="2"/>
</dbReference>
<evidence type="ECO:0000256" key="5">
    <source>
        <dbReference type="ARBA" id="ARBA00023012"/>
    </source>
</evidence>
<evidence type="ECO:0000256" key="7">
    <source>
        <dbReference type="ARBA" id="ARBA00023125"/>
    </source>
</evidence>
<evidence type="ECO:0000313" key="13">
    <source>
        <dbReference type="EMBL" id="TLC99592.1"/>
    </source>
</evidence>
<dbReference type="SUPFAM" id="SSF52172">
    <property type="entry name" value="CheY-like"/>
    <property type="match status" value="1"/>
</dbReference>
<keyword evidence="6" id="KW-0805">Transcription regulation</keyword>
<gene>
    <name evidence="13" type="ORF">DSM106044_03543</name>
</gene>
<dbReference type="InterPro" id="IPR009057">
    <property type="entry name" value="Homeodomain-like_sf"/>
</dbReference>
<comment type="subcellular location">
    <subcellularLocation>
        <location evidence="1">Cytoplasm</location>
    </subcellularLocation>
</comment>
<dbReference type="SMART" id="SM00342">
    <property type="entry name" value="HTH_ARAC"/>
    <property type="match status" value="1"/>
</dbReference>
<comment type="function">
    <text evidence="9">May play the central regulatory role in sporulation. It may be an element of the effector pathway responsible for the activation of sporulation genes in response to nutritional stress. Spo0A may act in concert with spo0H (a sigma factor) to control the expression of some genes that are critical to the sporulation process.</text>
</comment>
<evidence type="ECO:0000256" key="8">
    <source>
        <dbReference type="ARBA" id="ARBA00023163"/>
    </source>
</evidence>
<keyword evidence="14" id="KW-1185">Reference proteome</keyword>
<comment type="caution">
    <text evidence="13">The sequence shown here is derived from an EMBL/GenBank/DDBJ whole genome shotgun (WGS) entry which is preliminary data.</text>
</comment>
<keyword evidence="7" id="KW-0238">DNA-binding</keyword>
<evidence type="ECO:0000256" key="3">
    <source>
        <dbReference type="ARBA" id="ARBA00022490"/>
    </source>
</evidence>
<accession>A0A4U8Q699</accession>
<evidence type="ECO:0000256" key="4">
    <source>
        <dbReference type="ARBA" id="ARBA00022553"/>
    </source>
</evidence>
<keyword evidence="8" id="KW-0804">Transcription</keyword>
<dbReference type="PANTHER" id="PTHR42713:SF3">
    <property type="entry name" value="TRANSCRIPTIONAL REGULATORY PROTEIN HPTR"/>
    <property type="match status" value="1"/>
</dbReference>
<dbReference type="Pfam" id="PF00072">
    <property type="entry name" value="Response_reg"/>
    <property type="match status" value="1"/>
</dbReference>
<evidence type="ECO:0000256" key="10">
    <source>
        <dbReference type="PROSITE-ProRule" id="PRU00169"/>
    </source>
</evidence>
<evidence type="ECO:0000259" key="11">
    <source>
        <dbReference type="PROSITE" id="PS01124"/>
    </source>
</evidence>
<keyword evidence="5" id="KW-0902">Two-component regulatory system</keyword>
<dbReference type="CDD" id="cd17536">
    <property type="entry name" value="REC_YesN-like"/>
    <property type="match status" value="1"/>
</dbReference>
<dbReference type="InterPro" id="IPR051552">
    <property type="entry name" value="HptR"/>
</dbReference>
<dbReference type="PROSITE" id="PS01124">
    <property type="entry name" value="HTH_ARAC_FAMILY_2"/>
    <property type="match status" value="1"/>
</dbReference>
<dbReference type="GO" id="GO:0003700">
    <property type="term" value="F:DNA-binding transcription factor activity"/>
    <property type="evidence" value="ECO:0007669"/>
    <property type="project" value="InterPro"/>
</dbReference>
<feature type="domain" description="Response regulatory" evidence="12">
    <location>
        <begin position="4"/>
        <end position="120"/>
    </location>
</feature>
<reference evidence="13 14" key="1">
    <citation type="journal article" date="2019" name="Anaerobe">
        <title>Detection of Robinsoniella peoriensis in multiple bone samples of a trauma patient.</title>
        <authorList>
            <person name="Schrottner P."/>
            <person name="Hartwich K."/>
            <person name="Bunk B."/>
            <person name="Schober I."/>
            <person name="Helbig S."/>
            <person name="Rudolph W.W."/>
            <person name="Gunzer F."/>
        </authorList>
    </citation>
    <scope>NUCLEOTIDE SEQUENCE [LARGE SCALE GENOMIC DNA]</scope>
    <source>
        <strain evidence="13 14">DSM 106044</strain>
    </source>
</reference>
<evidence type="ECO:0000256" key="1">
    <source>
        <dbReference type="ARBA" id="ARBA00004496"/>
    </source>
</evidence>
<dbReference type="InterPro" id="IPR011006">
    <property type="entry name" value="CheY-like_superfamily"/>
</dbReference>
<evidence type="ECO:0000256" key="2">
    <source>
        <dbReference type="ARBA" id="ARBA00018672"/>
    </source>
</evidence>
<dbReference type="InterPro" id="IPR001789">
    <property type="entry name" value="Sig_transdc_resp-reg_receiver"/>
</dbReference>
<keyword evidence="3" id="KW-0963">Cytoplasm</keyword>
<name>A0A4U8Q699_9FIRM</name>